<dbReference type="InterPro" id="IPR036374">
    <property type="entry name" value="OxRdtase_Mopterin-bd_sf"/>
</dbReference>
<evidence type="ECO:0000259" key="2">
    <source>
        <dbReference type="Pfam" id="PF00174"/>
    </source>
</evidence>
<accession>A0A1G4YA56</accession>
<dbReference type="OrthoDB" id="9795587at2"/>
<sequence length="354" mass="37041">MARGLQRAGRRSNLALLGLLLLAGGTGVLGFALGTPTAGRVVAVAHGAAGLGLLLLVPWKTVVVRRARARPAALRAPSAAYWLTGLVAVCIVSGVLHSAGAAGTWATSGTPVAALQVHVGAAIVLTVALVAHTWGRHQRPRTVDLRRRTLLGAGALAGGSLALWGVTEGVWRLTGAPGARRSGTGSYERGTDDPAAMPVTQWASDTVPEDPPDGASGEVRLVAGGCEVVLRARDLDRGDEVRARLDCTGGWYADQQWRGTTLQRLVAEQLGGAGAAAQCIRVTSVTGFSRRIPLRDAGRTLLATHAAGRPLSPGHGAPVRLVAPGRRGVWWVKWVDRVEVLDSPWWLQPPFPLQ</sequence>
<name>A0A1G4YA56_9ACTN</name>
<feature type="transmembrane region" description="Helical" evidence="1">
    <location>
        <begin position="80"/>
        <end position="100"/>
    </location>
</feature>
<evidence type="ECO:0000256" key="1">
    <source>
        <dbReference type="SAM" id="Phobius"/>
    </source>
</evidence>
<dbReference type="AlphaFoldDB" id="A0A1G4YA56"/>
<reference evidence="4" key="1">
    <citation type="submission" date="2016-10" db="EMBL/GenBank/DDBJ databases">
        <authorList>
            <person name="Varghese N."/>
            <person name="Submissions S."/>
        </authorList>
    </citation>
    <scope>NUCLEOTIDE SEQUENCE [LARGE SCALE GENOMIC DNA]</scope>
    <source>
        <strain evidence="4">DSM 45722</strain>
    </source>
</reference>
<keyword evidence="4" id="KW-1185">Reference proteome</keyword>
<protein>
    <submittedName>
        <fullName evidence="3">Oxidoreductase molybdopterin binding domain-containing protein</fullName>
    </submittedName>
</protein>
<dbReference type="Gene3D" id="3.90.420.10">
    <property type="entry name" value="Oxidoreductase, molybdopterin-binding domain"/>
    <property type="match status" value="1"/>
</dbReference>
<dbReference type="STRING" id="1960309.SAMN03159343_2399"/>
<dbReference type="Pfam" id="PF00174">
    <property type="entry name" value="Oxidored_molyb"/>
    <property type="match status" value="1"/>
</dbReference>
<feature type="transmembrane region" description="Helical" evidence="1">
    <location>
        <begin position="40"/>
        <end position="59"/>
    </location>
</feature>
<dbReference type="Proteomes" id="UP000198981">
    <property type="component" value="Unassembled WGS sequence"/>
</dbReference>
<gene>
    <name evidence="3" type="ORF">SAMN03159343_2399</name>
</gene>
<proteinExistence type="predicted"/>
<feature type="domain" description="Oxidoreductase molybdopterin-binding" evidence="2">
    <location>
        <begin position="242"/>
        <end position="344"/>
    </location>
</feature>
<evidence type="ECO:0000313" key="4">
    <source>
        <dbReference type="Proteomes" id="UP000198981"/>
    </source>
</evidence>
<keyword evidence="1" id="KW-1133">Transmembrane helix</keyword>
<evidence type="ECO:0000313" key="3">
    <source>
        <dbReference type="EMBL" id="SCX50387.1"/>
    </source>
</evidence>
<feature type="transmembrane region" description="Helical" evidence="1">
    <location>
        <begin position="112"/>
        <end position="130"/>
    </location>
</feature>
<dbReference type="EMBL" id="FMUH01000003">
    <property type="protein sequence ID" value="SCX50387.1"/>
    <property type="molecule type" value="Genomic_DNA"/>
</dbReference>
<dbReference type="SUPFAM" id="SSF56524">
    <property type="entry name" value="Oxidoreductase molybdopterin-binding domain"/>
    <property type="match status" value="1"/>
</dbReference>
<feature type="transmembrane region" description="Helical" evidence="1">
    <location>
        <begin position="150"/>
        <end position="171"/>
    </location>
</feature>
<keyword evidence="1" id="KW-0812">Transmembrane</keyword>
<organism evidence="3 4">
    <name type="scientific">Klenkia marina</name>
    <dbReference type="NCBI Taxonomy" id="1960309"/>
    <lineage>
        <taxon>Bacteria</taxon>
        <taxon>Bacillati</taxon>
        <taxon>Actinomycetota</taxon>
        <taxon>Actinomycetes</taxon>
        <taxon>Geodermatophilales</taxon>
        <taxon>Geodermatophilaceae</taxon>
        <taxon>Klenkia</taxon>
    </lineage>
</organism>
<dbReference type="RefSeq" id="WP_092804274.1">
    <property type="nucleotide sequence ID" value="NZ_FMUH01000003.1"/>
</dbReference>
<keyword evidence="1" id="KW-0472">Membrane</keyword>
<dbReference type="InterPro" id="IPR000572">
    <property type="entry name" value="OxRdtase_Mopterin-bd_dom"/>
</dbReference>